<dbReference type="GO" id="GO:0016301">
    <property type="term" value="F:kinase activity"/>
    <property type="evidence" value="ECO:0007669"/>
    <property type="project" value="UniProtKB-KW"/>
</dbReference>
<sequence>MSVQLNCLLSGLSREDIVQVQVEPGYSIARLRAAICDQLRAQAQARGGRDHLEGTSEIDLQLIGVSLPFDELDKAMRPFDIPGALVWDHYLDRVGASFEGVRDDCVHVVVVRPEGEADEGRRKMSPRRKYEEEEEEEDFPELTKRLKRTLSVPGKFTPSEGSKPSNYSAIQDGDAPILDGRYRNRTSDLALPVEVYHPVFARFRARATDPELAIPDDMLGLTTELMRKASRISIGEPESESRTEGMRVLLTEILCFTVVRLGYGEQAWLSPSYVAALPRTEQPLGCAAVVFLEEADEIGQDGDGTTKGGLAYLRHWSDRNQRGLRERLLCPSFIVSIAGPWIAVLGAVLTTNAIVHRLTDYIWIGESRVLDDANTFRIARVLTALRQSVDDLTTFYESEISMSDNPSRFFPRATSYYDDKRGQKVAFEYLGGLVPYRCAAFMAVVPEERRFIVVKFVERYGVEAHRLLEGKGLAPTLLYHGDIWHDDPLAQAGCGTRKMVVMEHVEGRVCVDGVAEGEREVVREAVRWLHEAGFVHGNIRGRNVLVVGGEGGGGDGGEGGAKAGSVKLLDFDWAGREGEVRYPLRLSKDLRWPSGVHDNGLIFTDHDNEMVDWL</sequence>
<evidence type="ECO:0000256" key="1">
    <source>
        <dbReference type="SAM" id="MobiDB-lite"/>
    </source>
</evidence>
<keyword evidence="3" id="KW-1185">Reference proteome</keyword>
<dbReference type="SUPFAM" id="SSF56112">
    <property type="entry name" value="Protein kinase-like (PK-like)"/>
    <property type="match status" value="1"/>
</dbReference>
<dbReference type="EMBL" id="AACS02000008">
    <property type="protein sequence ID" value="EAU86349.1"/>
    <property type="molecule type" value="Genomic_DNA"/>
</dbReference>
<evidence type="ECO:0000313" key="2">
    <source>
        <dbReference type="EMBL" id="EAU86349.1"/>
    </source>
</evidence>
<keyword evidence="2" id="KW-0808">Transferase</keyword>
<comment type="caution">
    <text evidence="2">The sequence shown here is derived from an EMBL/GenBank/DDBJ whole genome shotgun (WGS) entry which is preliminary data.</text>
</comment>
<dbReference type="AlphaFoldDB" id="A8NPR4"/>
<dbReference type="OrthoDB" id="4062651at2759"/>
<dbReference type="Proteomes" id="UP000001861">
    <property type="component" value="Unassembled WGS sequence"/>
</dbReference>
<evidence type="ECO:0000313" key="3">
    <source>
        <dbReference type="Proteomes" id="UP000001861"/>
    </source>
</evidence>
<name>A8NPR4_COPC7</name>
<accession>A8NPR4</accession>
<dbReference type="OMA" id="WINISGA"/>
<dbReference type="eggNOG" id="ENOG502SRW1">
    <property type="taxonomic scope" value="Eukaryota"/>
</dbReference>
<dbReference type="VEuPathDB" id="FungiDB:CC1G_05343"/>
<feature type="region of interest" description="Disordered" evidence="1">
    <location>
        <begin position="116"/>
        <end position="140"/>
    </location>
</feature>
<dbReference type="KEGG" id="cci:CC1G_05343"/>
<protein>
    <submittedName>
        <fullName evidence="2">Protein kinase subdomain-containing protein PKL/ccin9</fullName>
    </submittedName>
</protein>
<proteinExistence type="predicted"/>
<gene>
    <name evidence="2" type="ORF">CC1G_05343</name>
</gene>
<dbReference type="InParanoid" id="A8NPR4"/>
<reference evidence="2 3" key="1">
    <citation type="journal article" date="2010" name="Proc. Natl. Acad. Sci. U.S.A.">
        <title>Insights into evolution of multicellular fungi from the assembled chromosomes of the mushroom Coprinopsis cinerea (Coprinus cinereus).</title>
        <authorList>
            <person name="Stajich J.E."/>
            <person name="Wilke S.K."/>
            <person name="Ahren D."/>
            <person name="Au C.H."/>
            <person name="Birren B.W."/>
            <person name="Borodovsky M."/>
            <person name="Burns C."/>
            <person name="Canback B."/>
            <person name="Casselton L.A."/>
            <person name="Cheng C.K."/>
            <person name="Deng J."/>
            <person name="Dietrich F.S."/>
            <person name="Fargo D.C."/>
            <person name="Farman M.L."/>
            <person name="Gathman A.C."/>
            <person name="Goldberg J."/>
            <person name="Guigo R."/>
            <person name="Hoegger P.J."/>
            <person name="Hooker J.B."/>
            <person name="Huggins A."/>
            <person name="James T.Y."/>
            <person name="Kamada T."/>
            <person name="Kilaru S."/>
            <person name="Kodira C."/>
            <person name="Kues U."/>
            <person name="Kupfer D."/>
            <person name="Kwan H.S."/>
            <person name="Lomsadze A."/>
            <person name="Li W."/>
            <person name="Lilly W.W."/>
            <person name="Ma L.J."/>
            <person name="Mackey A.J."/>
            <person name="Manning G."/>
            <person name="Martin F."/>
            <person name="Muraguchi H."/>
            <person name="Natvig D.O."/>
            <person name="Palmerini H."/>
            <person name="Ramesh M.A."/>
            <person name="Rehmeyer C.J."/>
            <person name="Roe B.A."/>
            <person name="Shenoy N."/>
            <person name="Stanke M."/>
            <person name="Ter-Hovhannisyan V."/>
            <person name="Tunlid A."/>
            <person name="Velagapudi R."/>
            <person name="Vision T.J."/>
            <person name="Zeng Q."/>
            <person name="Zolan M.E."/>
            <person name="Pukkila P.J."/>
        </authorList>
    </citation>
    <scope>NUCLEOTIDE SEQUENCE [LARGE SCALE GENOMIC DNA]</scope>
    <source>
        <strain evidence="3">Okayama-7 / 130 / ATCC MYA-4618 / FGSC 9003</strain>
    </source>
</reference>
<organism evidence="2 3">
    <name type="scientific">Coprinopsis cinerea (strain Okayama-7 / 130 / ATCC MYA-4618 / FGSC 9003)</name>
    <name type="common">Inky cap fungus</name>
    <name type="synonym">Hormographiella aspergillata</name>
    <dbReference type="NCBI Taxonomy" id="240176"/>
    <lineage>
        <taxon>Eukaryota</taxon>
        <taxon>Fungi</taxon>
        <taxon>Dikarya</taxon>
        <taxon>Basidiomycota</taxon>
        <taxon>Agaricomycotina</taxon>
        <taxon>Agaricomycetes</taxon>
        <taxon>Agaricomycetidae</taxon>
        <taxon>Agaricales</taxon>
        <taxon>Agaricineae</taxon>
        <taxon>Psathyrellaceae</taxon>
        <taxon>Coprinopsis</taxon>
    </lineage>
</organism>
<keyword evidence="2" id="KW-0418">Kinase</keyword>
<dbReference type="InterPro" id="IPR011009">
    <property type="entry name" value="Kinase-like_dom_sf"/>
</dbReference>
<dbReference type="GeneID" id="6011913"/>
<dbReference type="RefSeq" id="XP_001835381.1">
    <property type="nucleotide sequence ID" value="XM_001835329.1"/>
</dbReference>